<evidence type="ECO:0000256" key="6">
    <source>
        <dbReference type="SAM" id="Phobius"/>
    </source>
</evidence>
<dbReference type="Proteomes" id="UP000325797">
    <property type="component" value="Chromosome"/>
</dbReference>
<dbReference type="EMBL" id="CP042582">
    <property type="protein sequence ID" value="QEX20589.1"/>
    <property type="molecule type" value="Genomic_DNA"/>
</dbReference>
<dbReference type="RefSeq" id="WP_151114824.1">
    <property type="nucleotide sequence ID" value="NZ_CP042582.1"/>
</dbReference>
<evidence type="ECO:0000256" key="1">
    <source>
        <dbReference type="ARBA" id="ARBA00004651"/>
    </source>
</evidence>
<keyword evidence="5 6" id="KW-0472">Membrane</keyword>
<dbReference type="GO" id="GO:0005886">
    <property type="term" value="C:plasma membrane"/>
    <property type="evidence" value="ECO:0007669"/>
    <property type="project" value="UniProtKB-SubCell"/>
</dbReference>
<dbReference type="InterPro" id="IPR001123">
    <property type="entry name" value="LeuE-type"/>
</dbReference>
<evidence type="ECO:0000313" key="7">
    <source>
        <dbReference type="EMBL" id="QEX20589.1"/>
    </source>
</evidence>
<comment type="subcellular location">
    <subcellularLocation>
        <location evidence="1">Cell membrane</location>
        <topology evidence="1">Multi-pass membrane protein</topology>
    </subcellularLocation>
</comment>
<dbReference type="Pfam" id="PF01810">
    <property type="entry name" value="LysE"/>
    <property type="match status" value="1"/>
</dbReference>
<evidence type="ECO:0000256" key="5">
    <source>
        <dbReference type="ARBA" id="ARBA00023136"/>
    </source>
</evidence>
<evidence type="ECO:0000256" key="4">
    <source>
        <dbReference type="ARBA" id="ARBA00022989"/>
    </source>
</evidence>
<keyword evidence="8" id="KW-1185">Reference proteome</keyword>
<dbReference type="AlphaFoldDB" id="A0A5J6MTB4"/>
<sequence>MSLHVLLIFAATYLVACALPGPTVTALVARVIGKGTHGAFAFCTGLMAGELIWVASAMFGLALLAALFQPVFVAIRYLGAAYLLYLAWKLWTAPAAEPGEGRVSGGEGVRLFLGGFALTMGNPKTMLFYLALLPTLIDLAHVTVGGFLEIALTVSAIYSVVMAGYVLLAARARRAFRSRRAMRLVNRVTGGVMAGAAVAVATRN</sequence>
<evidence type="ECO:0000313" key="8">
    <source>
        <dbReference type="Proteomes" id="UP000325797"/>
    </source>
</evidence>
<accession>A0A5J6MTB4</accession>
<name>A0A5J6MTB4_9PROT</name>
<dbReference type="OrthoDB" id="9804822at2"/>
<reference evidence="7 8" key="1">
    <citation type="submission" date="2019-08" db="EMBL/GenBank/DDBJ databases">
        <title>Hyperibacter terrae gen. nov., sp. nov. and Hyperibacter viscosus sp. nov., two new members in the family Rhodospirillaceae isolated from the rhizosphere of Hypericum perforatum.</title>
        <authorList>
            <person name="Noviana Z."/>
        </authorList>
    </citation>
    <scope>NUCLEOTIDE SEQUENCE [LARGE SCALE GENOMIC DNA]</scope>
    <source>
        <strain evidence="7 8">R5959</strain>
    </source>
</reference>
<dbReference type="PANTHER" id="PTHR30086">
    <property type="entry name" value="ARGININE EXPORTER PROTEIN ARGO"/>
    <property type="match status" value="1"/>
</dbReference>
<protein>
    <submittedName>
        <fullName evidence="7">Lysine transporter LysE</fullName>
    </submittedName>
</protein>
<keyword evidence="3 6" id="KW-0812">Transmembrane</keyword>
<organism evidence="7 8">
    <name type="scientific">Hypericibacter adhaerens</name>
    <dbReference type="NCBI Taxonomy" id="2602016"/>
    <lineage>
        <taxon>Bacteria</taxon>
        <taxon>Pseudomonadati</taxon>
        <taxon>Pseudomonadota</taxon>
        <taxon>Alphaproteobacteria</taxon>
        <taxon>Rhodospirillales</taxon>
        <taxon>Dongiaceae</taxon>
        <taxon>Hypericibacter</taxon>
    </lineage>
</organism>
<dbReference type="GO" id="GO:0015171">
    <property type="term" value="F:amino acid transmembrane transporter activity"/>
    <property type="evidence" value="ECO:0007669"/>
    <property type="project" value="TreeGrafter"/>
</dbReference>
<gene>
    <name evidence="7" type="ORF">FRZ61_05060</name>
</gene>
<evidence type="ECO:0000256" key="3">
    <source>
        <dbReference type="ARBA" id="ARBA00022692"/>
    </source>
</evidence>
<evidence type="ECO:0000256" key="2">
    <source>
        <dbReference type="ARBA" id="ARBA00022475"/>
    </source>
</evidence>
<dbReference type="KEGG" id="hadh:FRZ61_05060"/>
<keyword evidence="2" id="KW-1003">Cell membrane</keyword>
<feature type="transmembrane region" description="Helical" evidence="6">
    <location>
        <begin position="71"/>
        <end position="88"/>
    </location>
</feature>
<proteinExistence type="predicted"/>
<dbReference type="PANTHER" id="PTHR30086:SF20">
    <property type="entry name" value="ARGININE EXPORTER PROTEIN ARGO-RELATED"/>
    <property type="match status" value="1"/>
</dbReference>
<keyword evidence="4 6" id="KW-1133">Transmembrane helix</keyword>
<feature type="transmembrane region" description="Helical" evidence="6">
    <location>
        <begin position="150"/>
        <end position="172"/>
    </location>
</feature>
<feature type="transmembrane region" description="Helical" evidence="6">
    <location>
        <begin position="40"/>
        <end position="65"/>
    </location>
</feature>
<feature type="transmembrane region" description="Helical" evidence="6">
    <location>
        <begin position="184"/>
        <end position="202"/>
    </location>
</feature>
<feature type="transmembrane region" description="Helical" evidence="6">
    <location>
        <begin position="6"/>
        <end position="28"/>
    </location>
</feature>